<dbReference type="InterPro" id="IPR001441">
    <property type="entry name" value="UPP_synth-like"/>
</dbReference>
<evidence type="ECO:0000313" key="4">
    <source>
        <dbReference type="EMBL" id="PJB15931.1"/>
    </source>
</evidence>
<dbReference type="EMBL" id="PFUO01000133">
    <property type="protein sequence ID" value="PJB15931.1"/>
    <property type="molecule type" value="Genomic_DNA"/>
</dbReference>
<comment type="similarity">
    <text evidence="2">Belongs to the UPP synthase family. Z-FPP synthase subfamily.</text>
</comment>
<dbReference type="SUPFAM" id="SSF64005">
    <property type="entry name" value="Undecaprenyl diphosphate synthase"/>
    <property type="match status" value="1"/>
</dbReference>
<comment type="cofactor">
    <cofactor evidence="3">
        <name>Mg(2+)</name>
        <dbReference type="ChEBI" id="CHEBI:18420"/>
    </cofactor>
    <text evidence="3">Binds 2 magnesium ions per subunit.</text>
</comment>
<feature type="active site" description="Proton acceptor" evidence="3">
    <location>
        <position position="64"/>
    </location>
</feature>
<feature type="active site" evidence="3">
    <location>
        <position position="16"/>
    </location>
</feature>
<evidence type="ECO:0000256" key="1">
    <source>
        <dbReference type="ARBA" id="ARBA00022679"/>
    </source>
</evidence>
<accession>A0A2M8AF17</accession>
<feature type="binding site" evidence="3">
    <location>
        <begin position="61"/>
        <end position="63"/>
    </location>
    <ligand>
        <name>substrate</name>
    </ligand>
</feature>
<gene>
    <name evidence="4" type="primary">uppS</name>
    <name evidence="4" type="ORF">CO116_02960</name>
</gene>
<evidence type="ECO:0000256" key="3">
    <source>
        <dbReference type="HAMAP-Rule" id="MF_01139"/>
    </source>
</evidence>
<comment type="caution">
    <text evidence="3">Lacks conserved residue(s) required for the propagation of feature annotation.</text>
</comment>
<comment type="caution">
    <text evidence="4">The sequence shown here is derived from an EMBL/GenBank/DDBJ whole genome shotgun (WGS) entry which is preliminary data.</text>
</comment>
<feature type="binding site" evidence="3">
    <location>
        <position position="67"/>
    </location>
    <ligand>
        <name>substrate</name>
    </ligand>
</feature>
<feature type="binding site" evidence="3">
    <location>
        <begin position="187"/>
        <end position="189"/>
    </location>
    <ligand>
        <name>substrate</name>
    </ligand>
</feature>
<dbReference type="Gene3D" id="3.40.1180.10">
    <property type="entry name" value="Decaprenyl diphosphate synthase-like"/>
    <property type="match status" value="1"/>
</dbReference>
<dbReference type="GO" id="GO:0000287">
    <property type="term" value="F:magnesium ion binding"/>
    <property type="evidence" value="ECO:0007669"/>
    <property type="project" value="UniProtKB-UniRule"/>
</dbReference>
<dbReference type="HAMAP" id="MF_01139">
    <property type="entry name" value="ISPT"/>
    <property type="match status" value="1"/>
</dbReference>
<comment type="subunit">
    <text evidence="3">Homodimer.</text>
</comment>
<feature type="binding site" evidence="3">
    <location>
        <position position="181"/>
    </location>
    <ligand>
        <name>substrate</name>
    </ligand>
</feature>
<feature type="binding site" evidence="3">
    <location>
        <position position="65"/>
    </location>
    <ligand>
        <name>substrate</name>
    </ligand>
</feature>
<dbReference type="GO" id="GO:0016094">
    <property type="term" value="P:polyprenol biosynthetic process"/>
    <property type="evidence" value="ECO:0007669"/>
    <property type="project" value="TreeGrafter"/>
</dbReference>
<dbReference type="PANTHER" id="PTHR10291">
    <property type="entry name" value="DEHYDRODOLICHYL DIPHOSPHATE SYNTHASE FAMILY MEMBER"/>
    <property type="match status" value="1"/>
</dbReference>
<dbReference type="CDD" id="cd00475">
    <property type="entry name" value="Cis_IPPS"/>
    <property type="match status" value="1"/>
</dbReference>
<dbReference type="NCBIfam" id="TIGR00055">
    <property type="entry name" value="uppS"/>
    <property type="match status" value="1"/>
</dbReference>
<evidence type="ECO:0000313" key="5">
    <source>
        <dbReference type="Proteomes" id="UP000230611"/>
    </source>
</evidence>
<feature type="binding site" evidence="3">
    <location>
        <position position="33"/>
    </location>
    <ligand>
        <name>substrate</name>
    </ligand>
</feature>
<dbReference type="PANTHER" id="PTHR10291:SF43">
    <property type="entry name" value="DEHYDRODOLICHYL DIPHOSPHATE SYNTHASE COMPLEX SUBUNIT DHDDS"/>
    <property type="match status" value="1"/>
</dbReference>
<comment type="function">
    <text evidence="3">Catalyzes the condensation of isopentenyl diphosphate (IPP) with allylic pyrophosphates generating different type of terpenoids.</text>
</comment>
<reference evidence="5" key="1">
    <citation type="submission" date="2017-09" db="EMBL/GenBank/DDBJ databases">
        <title>Depth-based differentiation of microbial function through sediment-hosted aquifers and enrichment of novel symbionts in the deep terrestrial subsurface.</title>
        <authorList>
            <person name="Probst A.J."/>
            <person name="Ladd B."/>
            <person name="Jarett J.K."/>
            <person name="Geller-Mcgrath D.E."/>
            <person name="Sieber C.M.K."/>
            <person name="Emerson J.B."/>
            <person name="Anantharaman K."/>
            <person name="Thomas B.C."/>
            <person name="Malmstrom R."/>
            <person name="Stieglmeier M."/>
            <person name="Klingl A."/>
            <person name="Woyke T."/>
            <person name="Ryan C.M."/>
            <person name="Banfield J.F."/>
        </authorList>
    </citation>
    <scope>NUCLEOTIDE SEQUENCE [LARGE SCALE GENOMIC DNA]</scope>
</reference>
<evidence type="ECO:0000256" key="2">
    <source>
        <dbReference type="ARBA" id="ARBA00038453"/>
    </source>
</evidence>
<dbReference type="Proteomes" id="UP000230611">
    <property type="component" value="Unassembled WGS sequence"/>
</dbReference>
<protein>
    <recommendedName>
        <fullName evidence="3">Isoprenyl transferase</fullName>
        <ecNumber evidence="3">2.5.1.-</ecNumber>
    </recommendedName>
</protein>
<dbReference type="Pfam" id="PF01255">
    <property type="entry name" value="Prenyltransf"/>
    <property type="match status" value="1"/>
</dbReference>
<sequence>MENNNKIPVHVGIIIDGNRRWARERNLPTFEGHRQCYEKVKQAPEWFFSRGVKILSFFVFSTENWNRAQDEVNYLMKLLEQAVENNLRELAKKNSYKILISGRLEELPGDLPAKCLEIITETKSNQRGIINVCLNYGGRPEIVDAVRKLIKNKVEVEQVHEGMIKKYLYQADLPDPDIIVRTSGEQRLSGFLTWQSVYSELFFIKKYWPDFEEGDVDIILKEYSERKRRFGGN</sequence>
<keyword evidence="3" id="KW-0479">Metal-binding</keyword>
<dbReference type="EC" id="2.5.1.-" evidence="3"/>
<dbReference type="AlphaFoldDB" id="A0A2M8AF17"/>
<name>A0A2M8AF17_9BACT</name>
<keyword evidence="3" id="KW-0460">Magnesium</keyword>
<feature type="binding site" evidence="3">
    <location>
        <position position="21"/>
    </location>
    <ligand>
        <name>substrate</name>
    </ligand>
</feature>
<dbReference type="PROSITE" id="PS01066">
    <property type="entry name" value="UPP_SYNTHASE"/>
    <property type="match status" value="1"/>
</dbReference>
<feature type="binding site" evidence="3">
    <location>
        <position position="200"/>
    </location>
    <ligand>
        <name>Mg(2+)</name>
        <dbReference type="ChEBI" id="CHEBI:18420"/>
    </ligand>
</feature>
<feature type="binding site" evidence="3">
    <location>
        <position position="16"/>
    </location>
    <ligand>
        <name>Mg(2+)</name>
        <dbReference type="ChEBI" id="CHEBI:18420"/>
    </ligand>
</feature>
<organism evidence="4 5">
    <name type="scientific">Candidatus Falkowbacteria bacterium CG_4_9_14_3_um_filter_38_19</name>
    <dbReference type="NCBI Taxonomy" id="1974559"/>
    <lineage>
        <taxon>Bacteria</taxon>
        <taxon>Candidatus Falkowiibacteriota</taxon>
    </lineage>
</organism>
<dbReference type="InterPro" id="IPR036424">
    <property type="entry name" value="UPP_synth-like_sf"/>
</dbReference>
<keyword evidence="1 3" id="KW-0808">Transferase</keyword>
<proteinExistence type="inferred from homology"/>
<feature type="binding site" evidence="3">
    <location>
        <begin position="17"/>
        <end position="20"/>
    </location>
    <ligand>
        <name>substrate</name>
    </ligand>
</feature>
<dbReference type="GO" id="GO:0045547">
    <property type="term" value="F:ditrans,polycis-polyprenyl diphosphate synthase [(2E,6E)-farnesyl diphosphate specific] activity"/>
    <property type="evidence" value="ECO:0007669"/>
    <property type="project" value="TreeGrafter"/>
</dbReference>
<dbReference type="InterPro" id="IPR018520">
    <property type="entry name" value="UPP_synth-like_CS"/>
</dbReference>